<dbReference type="EMBL" id="BSDI01000070">
    <property type="protein sequence ID" value="GLI02825.1"/>
    <property type="molecule type" value="Genomic_DNA"/>
</dbReference>
<sequence>MLAAVQPEDQEIERNARASLAAFILRARRVEEHSLARDRAALHRLARMEFRVQVTPSTGKATWIQEFPPEEQVESAAARVRPLILNDDPTHYGKALKALSYLLHASGAPEPVMKDLRGLKAEWAAIQPKGQAVRGYYMQVSNTDSGEFEQLTDNVLGFAWIYGDVVHADAERLAQTRKFGVKERFRAAVPLVAHIMMLTIGTLNFIRYTQQHGMVSGLDAAFDAEVVVTETTFRAEGQVFLSEPDSSGQPMTVPPIDQNLGDDWKPIHEVLGPPDPAPASPESP</sequence>
<name>A0ABQ5RA16_9ACTN</name>
<evidence type="ECO:0000313" key="3">
    <source>
        <dbReference type="Proteomes" id="UP001144280"/>
    </source>
</evidence>
<gene>
    <name evidence="2" type="ORF">Pa4123_81030</name>
</gene>
<proteinExistence type="predicted"/>
<evidence type="ECO:0000256" key="1">
    <source>
        <dbReference type="SAM" id="MobiDB-lite"/>
    </source>
</evidence>
<feature type="region of interest" description="Disordered" evidence="1">
    <location>
        <begin position="239"/>
        <end position="284"/>
    </location>
</feature>
<reference evidence="2" key="1">
    <citation type="submission" date="2022-12" db="EMBL/GenBank/DDBJ databases">
        <title>New Phytohabitans aurantiacus sp. RD004123 nov., an actinomycete isolated from soil.</title>
        <authorList>
            <person name="Triningsih D.W."/>
            <person name="Harunari E."/>
            <person name="Igarashi Y."/>
        </authorList>
    </citation>
    <scope>NUCLEOTIDE SEQUENCE</scope>
    <source>
        <strain evidence="2">RD004123</strain>
    </source>
</reference>
<keyword evidence="3" id="KW-1185">Reference proteome</keyword>
<comment type="caution">
    <text evidence="2">The sequence shown here is derived from an EMBL/GenBank/DDBJ whole genome shotgun (WGS) entry which is preliminary data.</text>
</comment>
<protein>
    <submittedName>
        <fullName evidence="2">Uncharacterized protein</fullName>
    </submittedName>
</protein>
<dbReference type="Proteomes" id="UP001144280">
    <property type="component" value="Unassembled WGS sequence"/>
</dbReference>
<evidence type="ECO:0000313" key="2">
    <source>
        <dbReference type="EMBL" id="GLI02825.1"/>
    </source>
</evidence>
<feature type="compositionally biased region" description="Pro residues" evidence="1">
    <location>
        <begin position="273"/>
        <end position="284"/>
    </location>
</feature>
<organism evidence="2 3">
    <name type="scientific">Phytohabitans aurantiacus</name>
    <dbReference type="NCBI Taxonomy" id="3016789"/>
    <lineage>
        <taxon>Bacteria</taxon>
        <taxon>Bacillati</taxon>
        <taxon>Actinomycetota</taxon>
        <taxon>Actinomycetes</taxon>
        <taxon>Micromonosporales</taxon>
        <taxon>Micromonosporaceae</taxon>
    </lineage>
</organism>
<accession>A0ABQ5RA16</accession>